<reference evidence="2" key="1">
    <citation type="submission" date="2016-01" db="EMBL/GenBank/DDBJ databases">
        <title>Reference transcriptome for the parasite Schistocephalus solidus: insights into the molecular evolution of parasitism.</title>
        <authorList>
            <person name="Hebert F.O."/>
            <person name="Grambauer S."/>
            <person name="Barber I."/>
            <person name="Landry C.R."/>
            <person name="Aubin-Horth N."/>
        </authorList>
    </citation>
    <scope>NUCLEOTIDE SEQUENCE</scope>
</reference>
<accession>A0A0X3NMR4</accession>
<feature type="region of interest" description="Disordered" evidence="1">
    <location>
        <begin position="228"/>
        <end position="281"/>
    </location>
</feature>
<feature type="region of interest" description="Disordered" evidence="1">
    <location>
        <begin position="341"/>
        <end position="398"/>
    </location>
</feature>
<name>A0A0X3NMR4_SCHSO</name>
<feature type="compositionally biased region" description="Polar residues" evidence="1">
    <location>
        <begin position="341"/>
        <end position="350"/>
    </location>
</feature>
<feature type="region of interest" description="Disordered" evidence="1">
    <location>
        <begin position="421"/>
        <end position="468"/>
    </location>
</feature>
<proteinExistence type="predicted"/>
<organism evidence="2">
    <name type="scientific">Schistocephalus solidus</name>
    <name type="common">Tapeworm</name>
    <dbReference type="NCBI Taxonomy" id="70667"/>
    <lineage>
        <taxon>Eukaryota</taxon>
        <taxon>Metazoa</taxon>
        <taxon>Spiralia</taxon>
        <taxon>Lophotrochozoa</taxon>
        <taxon>Platyhelminthes</taxon>
        <taxon>Cestoda</taxon>
        <taxon>Eucestoda</taxon>
        <taxon>Diphyllobothriidea</taxon>
        <taxon>Diphyllobothriidae</taxon>
        <taxon>Schistocephalus</taxon>
    </lineage>
</organism>
<dbReference type="AlphaFoldDB" id="A0A0X3NMR4"/>
<evidence type="ECO:0000313" key="2">
    <source>
        <dbReference type="EMBL" id="JAP41301.1"/>
    </source>
</evidence>
<sequence length="657" mass="72060">RAYRVFCNSRRASPEFIWPITSSATMDQEMFVSEAFQGLDMAFTNALTSMRKTIWDVFTTKIAELKDKAAQLRNECSDSFEDLKIENHNLSKKLEVTEHVLQGKELEIYALRHQIRSLLSGRPVCNNCSQEIVVPDVHLQSNLRLIDDRRPTTLSAVSVPRKRTLLNASLSSSTITAELSEVAIHLPNTMHSRPSQKRRCLSDLNAVSGASKPGSQTLSKAKVLVAETQDLDSEPNSRAARMQPVGPYSRAGDDKNADDSNSDNEPSTQSAPTLTNASPAPTNLARADAALREPSLRLRMRLASLSPPTQTSFNASEAIRRAVNHQDINDDITMPRSRLLQQTSTVSVSRDGQHSRKLIHKPTCRYFSSKKRHQKQQRKQSLSKARKSDSDATGADLTLPTESLAAEVTVDVDTASDMNAFSATEAHQPPSKKPETDSETRENGKVNDYEDLPSVGGSPSKTGVTNKPILLKSGTDHAQLNADSSATAYIQPSSQNIPSDPVAATAVVPVFDSLSHLTTSDRETSSTPVNVLKPPPPSPVTTGSSAPQTHTCMRCFDYYRAVGYSEAEIRKRISRTGHGHNHLKDVTPSTPNGFWNLTLSSQPNTEQALPADDNVAPRVAGEASAGEQERWAKNLRRRRRPLHFPGEVTPSLGRPSR</sequence>
<dbReference type="EMBL" id="GEEE01021924">
    <property type="protein sequence ID" value="JAP41301.1"/>
    <property type="molecule type" value="Transcribed_RNA"/>
</dbReference>
<feature type="region of interest" description="Disordered" evidence="1">
    <location>
        <begin position="518"/>
        <end position="547"/>
    </location>
</feature>
<feature type="region of interest" description="Disordered" evidence="1">
    <location>
        <begin position="604"/>
        <end position="657"/>
    </location>
</feature>
<feature type="compositionally biased region" description="Basic residues" evidence="1">
    <location>
        <begin position="355"/>
        <end position="378"/>
    </location>
</feature>
<feature type="non-terminal residue" evidence="2">
    <location>
        <position position="1"/>
    </location>
</feature>
<feature type="compositionally biased region" description="Basic residues" evidence="1">
    <location>
        <begin position="633"/>
        <end position="642"/>
    </location>
</feature>
<evidence type="ECO:0000256" key="1">
    <source>
        <dbReference type="SAM" id="MobiDB-lite"/>
    </source>
</evidence>
<feature type="compositionally biased region" description="Polar residues" evidence="1">
    <location>
        <begin position="265"/>
        <end position="281"/>
    </location>
</feature>
<gene>
    <name evidence="2" type="ORF">TR87259</name>
</gene>
<protein>
    <submittedName>
        <fullName evidence="2">Uncharacterized protein</fullName>
    </submittedName>
</protein>
<feature type="compositionally biased region" description="Basic and acidic residues" evidence="1">
    <location>
        <begin position="432"/>
        <end position="448"/>
    </location>
</feature>